<keyword evidence="4 5" id="KW-0472">Membrane</keyword>
<protein>
    <submittedName>
        <fullName evidence="6">Transmembrane component of general energizing module of ECF transporter</fullName>
    </submittedName>
</protein>
<sequence>MNNFIFGSYVDNHSLLNRLDPRTKLISITIITMAFMWTTTPFQLGMNVLVLLLLYYLAQIKLGMAFSSIKPILFILVFILIYHGIFPSHRFSLNHINISGWLDGFQICIKIILMILVAALLSFTTSSTELAQGMARLLSPLRFFHVPVAQLSLMVTLTLQFVPIILNELNDIKTAQISRGVDFSPAKLTKKIQLHVQLIIPLLYAVINRADKVSDALDARGYATNSKTTRYYETHFRKLDGWFSLAITIYLAVILTIGSF</sequence>
<dbReference type="Proteomes" id="UP000031397">
    <property type="component" value="Unassembled WGS sequence"/>
</dbReference>
<feature type="transmembrane region" description="Helical" evidence="5">
    <location>
        <begin position="107"/>
        <end position="124"/>
    </location>
</feature>
<evidence type="ECO:0000256" key="4">
    <source>
        <dbReference type="ARBA" id="ARBA00023136"/>
    </source>
</evidence>
<dbReference type="PANTHER" id="PTHR33514:SF13">
    <property type="entry name" value="PROTEIN ABCI12, CHLOROPLASTIC"/>
    <property type="match status" value="1"/>
</dbReference>
<comment type="subcellular location">
    <subcellularLocation>
        <location evidence="1">Membrane</location>
        <topology evidence="1">Multi-pass membrane protein</topology>
    </subcellularLocation>
</comment>
<reference evidence="6 7" key="1">
    <citation type="submission" date="2014-06" db="EMBL/GenBank/DDBJ databases">
        <title>Functional and comparative genomic analyses of the Drosophila gut microbiota identify candidate symbiosis factors.</title>
        <authorList>
            <person name="Newell P.D."/>
            <person name="Chaston J.M."/>
            <person name="Douglas A.E."/>
        </authorList>
    </citation>
    <scope>NUCLEOTIDE SEQUENCE [LARGE SCALE GENOMIC DNA]</scope>
    <source>
        <strain evidence="6 7">DmCS_002</strain>
    </source>
</reference>
<feature type="transmembrane region" description="Helical" evidence="5">
    <location>
        <begin position="25"/>
        <end position="58"/>
    </location>
</feature>
<feature type="transmembrane region" description="Helical" evidence="5">
    <location>
        <begin position="239"/>
        <end position="258"/>
    </location>
</feature>
<comment type="caution">
    <text evidence="6">The sequence shown here is derived from an EMBL/GenBank/DDBJ whole genome shotgun (WGS) entry which is preliminary data.</text>
</comment>
<evidence type="ECO:0000256" key="5">
    <source>
        <dbReference type="SAM" id="Phobius"/>
    </source>
</evidence>
<dbReference type="RefSeq" id="WP_039143188.1">
    <property type="nucleotide sequence ID" value="NZ_JOJZ01000009.1"/>
</dbReference>
<dbReference type="PANTHER" id="PTHR33514">
    <property type="entry name" value="PROTEIN ABCI12, CHLOROPLASTIC"/>
    <property type="match status" value="1"/>
</dbReference>
<feature type="transmembrane region" description="Helical" evidence="5">
    <location>
        <begin position="144"/>
        <end position="166"/>
    </location>
</feature>
<accession>A0A0C1Q349</accession>
<dbReference type="OrthoDB" id="8635523at2"/>
<keyword evidence="7" id="KW-1185">Reference proteome</keyword>
<evidence type="ECO:0000313" key="7">
    <source>
        <dbReference type="Proteomes" id="UP000031397"/>
    </source>
</evidence>
<feature type="transmembrane region" description="Helical" evidence="5">
    <location>
        <begin position="64"/>
        <end position="86"/>
    </location>
</feature>
<proteinExistence type="predicted"/>
<keyword evidence="2 5" id="KW-0812">Transmembrane</keyword>
<evidence type="ECO:0000256" key="2">
    <source>
        <dbReference type="ARBA" id="ARBA00022692"/>
    </source>
</evidence>
<name>A0A0C1Q349_9LACO</name>
<dbReference type="AlphaFoldDB" id="A0A0C1Q349"/>
<organism evidence="6 7">
    <name type="scientific">Fructilactobacillus fructivorans</name>
    <dbReference type="NCBI Taxonomy" id="1614"/>
    <lineage>
        <taxon>Bacteria</taxon>
        <taxon>Bacillati</taxon>
        <taxon>Bacillota</taxon>
        <taxon>Bacilli</taxon>
        <taxon>Lactobacillales</taxon>
        <taxon>Lactobacillaceae</taxon>
        <taxon>Fructilactobacillus</taxon>
    </lineage>
</organism>
<dbReference type="InterPro" id="IPR003339">
    <property type="entry name" value="ABC/ECF_trnsptr_transmembrane"/>
</dbReference>
<gene>
    <name evidence="6" type="ORF">LfDm3_0172</name>
</gene>
<evidence type="ECO:0000313" key="6">
    <source>
        <dbReference type="EMBL" id="KID42243.1"/>
    </source>
</evidence>
<dbReference type="Pfam" id="PF02361">
    <property type="entry name" value="CbiQ"/>
    <property type="match status" value="1"/>
</dbReference>
<evidence type="ECO:0000256" key="3">
    <source>
        <dbReference type="ARBA" id="ARBA00022989"/>
    </source>
</evidence>
<dbReference type="GO" id="GO:0005886">
    <property type="term" value="C:plasma membrane"/>
    <property type="evidence" value="ECO:0007669"/>
    <property type="project" value="UniProtKB-ARBA"/>
</dbReference>
<dbReference type="CDD" id="cd16914">
    <property type="entry name" value="EcfT"/>
    <property type="match status" value="1"/>
</dbReference>
<dbReference type="EMBL" id="JOJZ01000009">
    <property type="protein sequence ID" value="KID42243.1"/>
    <property type="molecule type" value="Genomic_DNA"/>
</dbReference>
<dbReference type="GeneID" id="74912877"/>
<dbReference type="PATRIC" id="fig|1614.7.peg.162"/>
<evidence type="ECO:0000256" key="1">
    <source>
        <dbReference type="ARBA" id="ARBA00004141"/>
    </source>
</evidence>
<keyword evidence="3 5" id="KW-1133">Transmembrane helix</keyword>